<dbReference type="EMBL" id="QYBC01000001">
    <property type="protein sequence ID" value="RYB07897.1"/>
    <property type="molecule type" value="Genomic_DNA"/>
</dbReference>
<dbReference type="OrthoDB" id="9780873at2"/>
<keyword evidence="1" id="KW-0812">Transmembrane</keyword>
<name>A0A4Q2RKM4_9HYPH</name>
<keyword evidence="3" id="KW-1185">Reference proteome</keyword>
<reference evidence="2 3" key="1">
    <citation type="submission" date="2018-09" db="EMBL/GenBank/DDBJ databases">
        <authorList>
            <person name="Grouzdev D.S."/>
            <person name="Krutkina M.S."/>
        </authorList>
    </citation>
    <scope>NUCLEOTIDE SEQUENCE [LARGE SCALE GENOMIC DNA]</scope>
    <source>
        <strain evidence="2 3">RmlP001</strain>
    </source>
</reference>
<keyword evidence="1" id="KW-1133">Transmembrane helix</keyword>
<evidence type="ECO:0000313" key="2">
    <source>
        <dbReference type="EMBL" id="RYB07897.1"/>
    </source>
</evidence>
<dbReference type="Proteomes" id="UP000289411">
    <property type="component" value="Unassembled WGS sequence"/>
</dbReference>
<evidence type="ECO:0000256" key="1">
    <source>
        <dbReference type="SAM" id="Phobius"/>
    </source>
</evidence>
<evidence type="ECO:0000313" key="3">
    <source>
        <dbReference type="Proteomes" id="UP000289411"/>
    </source>
</evidence>
<comment type="caution">
    <text evidence="2">The sequence shown here is derived from an EMBL/GenBank/DDBJ whole genome shotgun (WGS) entry which is preliminary data.</text>
</comment>
<keyword evidence="1" id="KW-0472">Membrane</keyword>
<protein>
    <submittedName>
        <fullName evidence="2">Uncharacterized protein</fullName>
    </submittedName>
</protein>
<reference evidence="2 3" key="2">
    <citation type="submission" date="2019-02" db="EMBL/GenBank/DDBJ databases">
        <title>'Lichenibacterium ramalinii' gen. nov. sp. nov., 'Lichenibacterium minor' gen. nov. sp. nov.</title>
        <authorList>
            <person name="Pankratov T."/>
        </authorList>
    </citation>
    <scope>NUCLEOTIDE SEQUENCE [LARGE SCALE GENOMIC DNA]</scope>
    <source>
        <strain evidence="2 3">RmlP001</strain>
    </source>
</reference>
<proteinExistence type="predicted"/>
<gene>
    <name evidence="2" type="ORF">D3272_01925</name>
</gene>
<organism evidence="2 3">
    <name type="scientific">Lichenibacterium ramalinae</name>
    <dbReference type="NCBI Taxonomy" id="2316527"/>
    <lineage>
        <taxon>Bacteria</taxon>
        <taxon>Pseudomonadati</taxon>
        <taxon>Pseudomonadota</taxon>
        <taxon>Alphaproteobacteria</taxon>
        <taxon>Hyphomicrobiales</taxon>
        <taxon>Lichenihabitantaceae</taxon>
        <taxon>Lichenibacterium</taxon>
    </lineage>
</organism>
<feature type="transmembrane region" description="Helical" evidence="1">
    <location>
        <begin position="6"/>
        <end position="24"/>
    </location>
</feature>
<accession>A0A4Q2RKM4</accession>
<sequence>MLGGGNGFALLPLLSIGGLAFFLFRAYRNRMPGLAGGPGPTPFGAFESALAALGRHARPEVFRNFERDLGENRAPAVHDDVADPRLLRGDLAELWTFRRDRGGAWLPSAIQQTR</sequence>
<dbReference type="AlphaFoldDB" id="A0A4Q2RKM4"/>